<dbReference type="EC" id="3.2.1.28" evidence="4"/>
<dbReference type="PROSITE" id="PS00928">
    <property type="entry name" value="TREHALASE_2"/>
    <property type="match status" value="1"/>
</dbReference>
<keyword evidence="5" id="KW-0732">Signal</keyword>
<reference evidence="6" key="1">
    <citation type="journal article" date="2020" name="Microb. Genom.">
        <title>Genetic diversity of clinical and environmental Mucorales isolates obtained from an investigation of mucormycosis cases among solid organ transplant recipients.</title>
        <authorList>
            <person name="Nguyen M.H."/>
            <person name="Kaul D."/>
            <person name="Muto C."/>
            <person name="Cheng S.J."/>
            <person name="Richter R.A."/>
            <person name="Bruno V.M."/>
            <person name="Liu G."/>
            <person name="Beyhan S."/>
            <person name="Sundermann A.J."/>
            <person name="Mounaud S."/>
            <person name="Pasculle A.W."/>
            <person name="Nierman W.C."/>
            <person name="Driscoll E."/>
            <person name="Cumbie R."/>
            <person name="Clancy C.J."/>
            <person name="Dupont C.L."/>
        </authorList>
    </citation>
    <scope>NUCLEOTIDE SEQUENCE</scope>
    <source>
        <strain evidence="6">GL11</strain>
    </source>
</reference>
<keyword evidence="7" id="KW-1185">Reference proteome</keyword>
<proteinExistence type="inferred from homology"/>
<evidence type="ECO:0000256" key="2">
    <source>
        <dbReference type="ARBA" id="ARBA00022801"/>
    </source>
</evidence>
<comment type="caution">
    <text evidence="6">The sequence shown here is derived from an EMBL/GenBank/DDBJ whole genome shotgun (WGS) entry which is preliminary data.</text>
</comment>
<dbReference type="SUPFAM" id="SSF48208">
    <property type="entry name" value="Six-hairpin glycosidases"/>
    <property type="match status" value="1"/>
</dbReference>
<dbReference type="InterPro" id="IPR018232">
    <property type="entry name" value="Glyco_hydro_37_CS"/>
</dbReference>
<sequence>MVYYSLRILYGLLITQLALSVVAIQPQTSHSCDSPIYCEGPILKTVQLAELYSDSKTFVDMPTSKSEADVVKAFNAMGGVNATRDQVKQFVKENFLEAGAEVKMLTNVTIQEELSWIQEISNVDYQGWINHLNHAWENLTFGFDYSTLCKDCVSSTLPVERPFVVPGGRFREFYYWDSFFVIKGLLLSEQVSLARDMIENFFDFIDRYGFVPNGARIYYLNRSQPPFLSLMVDIYYEKTKDKEFMEYALPYLDKEYDFWMKNTSVHIKDPKNQKKTHVLNRYITQHKSPRPESYVEDYNTVNVNVSFSDSVKDQMLADIAAGAETGWDYSSRWTKNKVPSPQQVESYEMLRTINTHNIIPIDLNSLLWNMETSLSKWHKQFGSQNKASKKKSRYYAQQAKKRLEAIDKLMWNDDMTSFYDFNLTSNTQNIEYTPANLYPLWLNVIPDHLLKNKTKLARTMDETERTLRKYPGILTTSYHNTTMQWDLPNGWPPLTFIAIQSFLNVDSVLNTQSKSYTTSFGTTFNRLAEVLAERYAASAYCGWYKTGGSIPGVLPKLNSVSDDGHMFEKFDVTTIGAAGGQGEYTSQVGFGWTNGVAMWIFSSFNNLTAPSNCSETITISL</sequence>
<evidence type="ECO:0000313" key="6">
    <source>
        <dbReference type="EMBL" id="KAG1314416.1"/>
    </source>
</evidence>
<dbReference type="InterPro" id="IPR001661">
    <property type="entry name" value="Glyco_hydro_37"/>
</dbReference>
<dbReference type="PANTHER" id="PTHR23403">
    <property type="entry name" value="TREHALASE"/>
    <property type="match status" value="1"/>
</dbReference>
<dbReference type="GO" id="GO:0004555">
    <property type="term" value="F:alpha,alpha-trehalase activity"/>
    <property type="evidence" value="ECO:0007669"/>
    <property type="project" value="UniProtKB-EC"/>
</dbReference>
<dbReference type="InterPro" id="IPR008928">
    <property type="entry name" value="6-hairpin_glycosidase_sf"/>
</dbReference>
<dbReference type="Gene3D" id="1.50.10.10">
    <property type="match status" value="1"/>
</dbReference>
<keyword evidence="2 4" id="KW-0378">Hydrolase</keyword>
<evidence type="ECO:0000256" key="4">
    <source>
        <dbReference type="RuleBase" id="RU361180"/>
    </source>
</evidence>
<comment type="similarity">
    <text evidence="1 4">Belongs to the glycosyl hydrolase 37 family.</text>
</comment>
<evidence type="ECO:0000256" key="1">
    <source>
        <dbReference type="ARBA" id="ARBA00005615"/>
    </source>
</evidence>
<accession>A0A9P6XIW1</accession>
<name>A0A9P6XIW1_RHIOR</name>
<protein>
    <recommendedName>
        <fullName evidence="4">Trehalase</fullName>
        <ecNumber evidence="4">3.2.1.28</ecNumber>
    </recommendedName>
    <alternativeName>
        <fullName evidence="4">Alpha-trehalose glucohydrolase</fullName>
    </alternativeName>
</protein>
<dbReference type="InterPro" id="IPR012341">
    <property type="entry name" value="6hp_glycosidase-like_sf"/>
</dbReference>
<gene>
    <name evidence="6" type="ORF">G6F64_001470</name>
</gene>
<dbReference type="GO" id="GO:0005993">
    <property type="term" value="P:trehalose catabolic process"/>
    <property type="evidence" value="ECO:0007669"/>
    <property type="project" value="TreeGrafter"/>
</dbReference>
<dbReference type="EMBL" id="JAANQT010000112">
    <property type="protein sequence ID" value="KAG1314416.1"/>
    <property type="molecule type" value="Genomic_DNA"/>
</dbReference>
<dbReference type="Pfam" id="PF01204">
    <property type="entry name" value="Trehalase"/>
    <property type="match status" value="2"/>
</dbReference>
<dbReference type="PRINTS" id="PR00744">
    <property type="entry name" value="GLHYDRLASE37"/>
</dbReference>
<keyword evidence="3 4" id="KW-0326">Glycosidase</keyword>
<feature type="signal peptide" evidence="5">
    <location>
        <begin position="1"/>
        <end position="23"/>
    </location>
</feature>
<dbReference type="Proteomes" id="UP000716291">
    <property type="component" value="Unassembled WGS sequence"/>
</dbReference>
<evidence type="ECO:0000313" key="7">
    <source>
        <dbReference type="Proteomes" id="UP000716291"/>
    </source>
</evidence>
<feature type="chain" id="PRO_5040456912" description="Trehalase" evidence="5">
    <location>
        <begin position="24"/>
        <end position="621"/>
    </location>
</feature>
<evidence type="ECO:0000256" key="5">
    <source>
        <dbReference type="SAM" id="SignalP"/>
    </source>
</evidence>
<dbReference type="AlphaFoldDB" id="A0A9P6XIW1"/>
<comment type="catalytic activity">
    <reaction evidence="4">
        <text>alpha,alpha-trehalose + H2O = alpha-D-glucose + beta-D-glucose</text>
        <dbReference type="Rhea" id="RHEA:32675"/>
        <dbReference type="ChEBI" id="CHEBI:15377"/>
        <dbReference type="ChEBI" id="CHEBI:15903"/>
        <dbReference type="ChEBI" id="CHEBI:16551"/>
        <dbReference type="ChEBI" id="CHEBI:17925"/>
        <dbReference type="EC" id="3.2.1.28"/>
    </reaction>
</comment>
<organism evidence="6 7">
    <name type="scientific">Rhizopus oryzae</name>
    <name type="common">Mucormycosis agent</name>
    <name type="synonym">Rhizopus arrhizus var. delemar</name>
    <dbReference type="NCBI Taxonomy" id="64495"/>
    <lineage>
        <taxon>Eukaryota</taxon>
        <taxon>Fungi</taxon>
        <taxon>Fungi incertae sedis</taxon>
        <taxon>Mucoromycota</taxon>
        <taxon>Mucoromycotina</taxon>
        <taxon>Mucoromycetes</taxon>
        <taxon>Mucorales</taxon>
        <taxon>Mucorineae</taxon>
        <taxon>Rhizopodaceae</taxon>
        <taxon>Rhizopus</taxon>
    </lineage>
</organism>
<dbReference type="PANTHER" id="PTHR23403:SF1">
    <property type="entry name" value="TREHALASE"/>
    <property type="match status" value="1"/>
</dbReference>
<evidence type="ECO:0000256" key="3">
    <source>
        <dbReference type="ARBA" id="ARBA00023295"/>
    </source>
</evidence>